<dbReference type="GO" id="GO:0007608">
    <property type="term" value="P:sensory perception of smell"/>
    <property type="evidence" value="ECO:0007669"/>
    <property type="project" value="UniProtKB-KW"/>
</dbReference>
<evidence type="ECO:0000256" key="1">
    <source>
        <dbReference type="ARBA" id="ARBA00004651"/>
    </source>
</evidence>
<dbReference type="Proteomes" id="UP001566132">
    <property type="component" value="Unassembled WGS sequence"/>
</dbReference>
<keyword evidence="5 10" id="KW-0552">Olfaction</keyword>
<comment type="caution">
    <text evidence="10">Lacks conserved residue(s) required for the propagation of feature annotation.</text>
</comment>
<reference evidence="11 12" key="1">
    <citation type="submission" date="2024-05" db="EMBL/GenBank/DDBJ databases">
        <title>Genetic variation in Jamaican populations of the coffee berry borer (Hypothenemus hampei).</title>
        <authorList>
            <person name="Errbii M."/>
            <person name="Myrie A."/>
        </authorList>
    </citation>
    <scope>NUCLEOTIDE SEQUENCE [LARGE SCALE GENOMIC DNA]</scope>
    <source>
        <strain evidence="11">JA-Hopewell-2020-01-JO</strain>
        <tissue evidence="11">Whole body</tissue>
    </source>
</reference>
<keyword evidence="9 10" id="KW-0807">Transducer</keyword>
<gene>
    <name evidence="11" type="ORF">ABEB36_013939</name>
</gene>
<feature type="transmembrane region" description="Helical" evidence="10">
    <location>
        <begin position="254"/>
        <end position="279"/>
    </location>
</feature>
<evidence type="ECO:0000256" key="9">
    <source>
        <dbReference type="ARBA" id="ARBA00023224"/>
    </source>
</evidence>
<feature type="transmembrane region" description="Helical" evidence="10">
    <location>
        <begin position="432"/>
        <end position="456"/>
    </location>
</feature>
<comment type="similarity">
    <text evidence="10">Belongs to the insect chemoreceptor superfamily. Heteromeric odorant receptor channel (TC 1.A.69) family.</text>
</comment>
<feature type="transmembrane region" description="Helical" evidence="10">
    <location>
        <begin position="368"/>
        <end position="388"/>
    </location>
</feature>
<evidence type="ECO:0000256" key="7">
    <source>
        <dbReference type="ARBA" id="ARBA00023136"/>
    </source>
</evidence>
<keyword evidence="2" id="KW-1003">Cell membrane</keyword>
<evidence type="ECO:0000256" key="2">
    <source>
        <dbReference type="ARBA" id="ARBA00022475"/>
    </source>
</evidence>
<evidence type="ECO:0000256" key="3">
    <source>
        <dbReference type="ARBA" id="ARBA00022606"/>
    </source>
</evidence>
<evidence type="ECO:0000256" key="10">
    <source>
        <dbReference type="RuleBase" id="RU351113"/>
    </source>
</evidence>
<keyword evidence="3 10" id="KW-0716">Sensory transduction</keyword>
<sequence length="476" mass="56573">MYVYVYTHCVFKYIIFLSQQFQFRLQDSEYVAGKRIFSILNKLIVDLRKLFNFQDYLRSNQLKYIVVLGIIIGLHPTQLIPPENKNERPSFLYKFYSYILVFIYISSLISCYTQLYFLCNMSEPDVVEITRCIAVANIVNVPMLMLFLIRQQPHFQKLFKEVFDIEEFFNNADDFKLKEIYEDSVNNYINNAKILTIFCCGVAFSLVYKPFSTYRIDRQLSNGLIKVMERPLPLNSWFPYDVQKHFWETYVFQVLWCVIFGLSVFFSYFVVFCVLFSAIGQLKIIHYILKNFQTYQDKKFTFSNQFQSDPAEFTFKFCIRKHQQLIRFIDTTNDALNLIIIMDFLQNSIQMTCVLVEIYKCDYISVSLTFYAVSLFTLIIYRLIALYYNSNEITVLNELLINTAYCQINWYHESKHFKFMLNMFIMRCLKPMFIKIGPFGVIGLPSLISGLIVTILRANLVFHNPYCKTSYTYIEQ</sequence>
<evidence type="ECO:0000256" key="4">
    <source>
        <dbReference type="ARBA" id="ARBA00022692"/>
    </source>
</evidence>
<protein>
    <recommendedName>
        <fullName evidence="10">Odorant receptor</fullName>
    </recommendedName>
</protein>
<accession>A0ABD1E5R6</accession>
<name>A0ABD1E5R6_HYPHA</name>
<dbReference type="GO" id="GO:0005886">
    <property type="term" value="C:plasma membrane"/>
    <property type="evidence" value="ECO:0007669"/>
    <property type="project" value="UniProtKB-SubCell"/>
</dbReference>
<dbReference type="Pfam" id="PF02949">
    <property type="entry name" value="7tm_6"/>
    <property type="match status" value="1"/>
</dbReference>
<evidence type="ECO:0000256" key="8">
    <source>
        <dbReference type="ARBA" id="ARBA00023170"/>
    </source>
</evidence>
<evidence type="ECO:0000313" key="11">
    <source>
        <dbReference type="EMBL" id="KAL1490027.1"/>
    </source>
</evidence>
<proteinExistence type="inferred from homology"/>
<keyword evidence="4 10" id="KW-0812">Transmembrane</keyword>
<keyword evidence="7 10" id="KW-0472">Membrane</keyword>
<comment type="subcellular location">
    <subcellularLocation>
        <location evidence="1 10">Cell membrane</location>
        <topology evidence="1 10">Multi-pass membrane protein</topology>
    </subcellularLocation>
</comment>
<feature type="transmembrane region" description="Helical" evidence="10">
    <location>
        <begin position="188"/>
        <end position="208"/>
    </location>
</feature>
<feature type="transmembrane region" description="Helical" evidence="10">
    <location>
        <begin position="95"/>
        <end position="117"/>
    </location>
</feature>
<evidence type="ECO:0000256" key="6">
    <source>
        <dbReference type="ARBA" id="ARBA00022989"/>
    </source>
</evidence>
<dbReference type="GO" id="GO:0007165">
    <property type="term" value="P:signal transduction"/>
    <property type="evidence" value="ECO:0007669"/>
    <property type="project" value="UniProtKB-KW"/>
</dbReference>
<dbReference type="InterPro" id="IPR004117">
    <property type="entry name" value="7tm6_olfct_rcpt"/>
</dbReference>
<keyword evidence="12" id="KW-1185">Reference proteome</keyword>
<keyword evidence="6 10" id="KW-1133">Transmembrane helix</keyword>
<feature type="transmembrane region" description="Helical" evidence="10">
    <location>
        <begin position="129"/>
        <end position="149"/>
    </location>
</feature>
<evidence type="ECO:0000256" key="5">
    <source>
        <dbReference type="ARBA" id="ARBA00022725"/>
    </source>
</evidence>
<keyword evidence="8 10" id="KW-0675">Receptor</keyword>
<organism evidence="11 12">
    <name type="scientific">Hypothenemus hampei</name>
    <name type="common">Coffee berry borer</name>
    <dbReference type="NCBI Taxonomy" id="57062"/>
    <lineage>
        <taxon>Eukaryota</taxon>
        <taxon>Metazoa</taxon>
        <taxon>Ecdysozoa</taxon>
        <taxon>Arthropoda</taxon>
        <taxon>Hexapoda</taxon>
        <taxon>Insecta</taxon>
        <taxon>Pterygota</taxon>
        <taxon>Neoptera</taxon>
        <taxon>Endopterygota</taxon>
        <taxon>Coleoptera</taxon>
        <taxon>Polyphaga</taxon>
        <taxon>Cucujiformia</taxon>
        <taxon>Curculionidae</taxon>
        <taxon>Scolytinae</taxon>
        <taxon>Hypothenemus</taxon>
    </lineage>
</organism>
<dbReference type="EMBL" id="JBDJPC010000011">
    <property type="protein sequence ID" value="KAL1490027.1"/>
    <property type="molecule type" value="Genomic_DNA"/>
</dbReference>
<evidence type="ECO:0000313" key="12">
    <source>
        <dbReference type="Proteomes" id="UP001566132"/>
    </source>
</evidence>
<dbReference type="PANTHER" id="PTHR21137:SF35">
    <property type="entry name" value="ODORANT RECEPTOR 19A-RELATED"/>
    <property type="match status" value="1"/>
</dbReference>
<comment type="caution">
    <text evidence="11">The sequence shown here is derived from an EMBL/GenBank/DDBJ whole genome shotgun (WGS) entry which is preliminary data.</text>
</comment>
<dbReference type="PANTHER" id="PTHR21137">
    <property type="entry name" value="ODORANT RECEPTOR"/>
    <property type="match status" value="1"/>
</dbReference>
<dbReference type="AlphaFoldDB" id="A0ABD1E5R6"/>